<comment type="caution">
    <text evidence="2">The sequence shown here is derived from an EMBL/GenBank/DDBJ whole genome shotgun (WGS) entry which is preliminary data.</text>
</comment>
<organism evidence="2 3">
    <name type="scientific">Candidatus Uhrbacteria bacterium GW2011_GWC1_41_20</name>
    <dbReference type="NCBI Taxonomy" id="1618983"/>
    <lineage>
        <taxon>Bacteria</taxon>
        <taxon>Candidatus Uhriibacteriota</taxon>
    </lineage>
</organism>
<name>A0A0G0V9I0_9BACT</name>
<dbReference type="Gene3D" id="3.60.40.10">
    <property type="entry name" value="PPM-type phosphatase domain"/>
    <property type="match status" value="1"/>
</dbReference>
<protein>
    <submittedName>
        <fullName evidence="2">Phosphoric monoester hydrolase, protein phosphatase</fullName>
        <ecNumber evidence="2">3.1.3.16</ecNumber>
    </submittedName>
</protein>
<dbReference type="SUPFAM" id="SSF81606">
    <property type="entry name" value="PP2C-like"/>
    <property type="match status" value="1"/>
</dbReference>
<dbReference type="EC" id="3.1.3.16" evidence="2"/>
<evidence type="ECO:0000259" key="1">
    <source>
        <dbReference type="PROSITE" id="PS51746"/>
    </source>
</evidence>
<accession>A0A0G0V9I0</accession>
<proteinExistence type="predicted"/>
<sequence>MKLDFAAISDPGDRSYQQDLAVMLFPAMIFGVIDGMGGHKNGDKAAQLVLKEYEYLQHEDKASMEPLLAAAKRAHAAVYAINKDKRGCERAGAVGTIGWINQRYCRAHIVHIGDSRVYLFGQKGLQQISVDDTPLAGMNEKDRLNHEKKNQIYDAYGLHEHANFSTYEIWFNPGETLMFCTDGLSDLLLPINIQKALARNDSALEIARDLLQMAKCLPRPCKDNITIVVVRAIDQPSDTQNSLGTNPTCCPIE</sequence>
<keyword evidence="2" id="KW-0378">Hydrolase</keyword>
<dbReference type="EMBL" id="LCAW01000027">
    <property type="protein sequence ID" value="KKR97604.1"/>
    <property type="molecule type" value="Genomic_DNA"/>
</dbReference>
<evidence type="ECO:0000313" key="2">
    <source>
        <dbReference type="EMBL" id="KKR97604.1"/>
    </source>
</evidence>
<dbReference type="InterPro" id="IPR001932">
    <property type="entry name" value="PPM-type_phosphatase-like_dom"/>
</dbReference>
<dbReference type="Pfam" id="PF13672">
    <property type="entry name" value="PP2C_2"/>
    <property type="match status" value="1"/>
</dbReference>
<dbReference type="SMART" id="SM00332">
    <property type="entry name" value="PP2Cc"/>
    <property type="match status" value="1"/>
</dbReference>
<dbReference type="GO" id="GO:0004722">
    <property type="term" value="F:protein serine/threonine phosphatase activity"/>
    <property type="evidence" value="ECO:0007669"/>
    <property type="project" value="UniProtKB-EC"/>
</dbReference>
<gene>
    <name evidence="2" type="ORF">UU50_C0027G0010</name>
</gene>
<evidence type="ECO:0000313" key="3">
    <source>
        <dbReference type="Proteomes" id="UP000033930"/>
    </source>
</evidence>
<dbReference type="AlphaFoldDB" id="A0A0G0V9I0"/>
<dbReference type="Proteomes" id="UP000033930">
    <property type="component" value="Unassembled WGS sequence"/>
</dbReference>
<dbReference type="InterPro" id="IPR036457">
    <property type="entry name" value="PPM-type-like_dom_sf"/>
</dbReference>
<dbReference type="PROSITE" id="PS51746">
    <property type="entry name" value="PPM_2"/>
    <property type="match status" value="1"/>
</dbReference>
<dbReference type="SMART" id="SM00331">
    <property type="entry name" value="PP2C_SIG"/>
    <property type="match status" value="1"/>
</dbReference>
<reference evidence="2 3" key="1">
    <citation type="journal article" date="2015" name="Nature">
        <title>rRNA introns, odd ribosomes, and small enigmatic genomes across a large radiation of phyla.</title>
        <authorList>
            <person name="Brown C.T."/>
            <person name="Hug L.A."/>
            <person name="Thomas B.C."/>
            <person name="Sharon I."/>
            <person name="Castelle C.J."/>
            <person name="Singh A."/>
            <person name="Wilkins M.J."/>
            <person name="Williams K.H."/>
            <person name="Banfield J.F."/>
        </authorList>
    </citation>
    <scope>NUCLEOTIDE SEQUENCE [LARGE SCALE GENOMIC DNA]</scope>
</reference>
<feature type="domain" description="PPM-type phosphatase" evidence="1">
    <location>
        <begin position="4"/>
        <end position="232"/>
    </location>
</feature>
<dbReference type="CDD" id="cd00143">
    <property type="entry name" value="PP2Cc"/>
    <property type="match status" value="1"/>
</dbReference>